<dbReference type="InterPro" id="IPR017441">
    <property type="entry name" value="Protein_kinase_ATP_BS"/>
</dbReference>
<evidence type="ECO:0000256" key="10">
    <source>
        <dbReference type="PROSITE-ProRule" id="PRU10141"/>
    </source>
</evidence>
<dbReference type="PANTHER" id="PTHR43671">
    <property type="entry name" value="SERINE/THREONINE-PROTEIN KINASE NEK"/>
    <property type="match status" value="1"/>
</dbReference>
<feature type="binding site" evidence="10">
    <location>
        <position position="179"/>
    </location>
    <ligand>
        <name>ATP</name>
        <dbReference type="ChEBI" id="CHEBI:30616"/>
    </ligand>
</feature>
<dbReference type="InterPro" id="IPR011009">
    <property type="entry name" value="Kinase-like_dom_sf"/>
</dbReference>
<evidence type="ECO:0000256" key="3">
    <source>
        <dbReference type="ARBA" id="ARBA00022527"/>
    </source>
</evidence>
<dbReference type="AlphaFoldDB" id="A0A423VIZ3"/>
<feature type="domain" description="Protein kinase" evidence="12">
    <location>
        <begin position="146"/>
        <end position="513"/>
    </location>
</feature>
<feature type="region of interest" description="Disordered" evidence="11">
    <location>
        <begin position="543"/>
        <end position="605"/>
    </location>
</feature>
<comment type="catalytic activity">
    <reaction evidence="9">
        <text>L-seryl-[protein] + ATP = O-phospho-L-seryl-[protein] + ADP + H(+)</text>
        <dbReference type="Rhea" id="RHEA:17989"/>
        <dbReference type="Rhea" id="RHEA-COMP:9863"/>
        <dbReference type="Rhea" id="RHEA-COMP:11604"/>
        <dbReference type="ChEBI" id="CHEBI:15378"/>
        <dbReference type="ChEBI" id="CHEBI:29999"/>
        <dbReference type="ChEBI" id="CHEBI:30616"/>
        <dbReference type="ChEBI" id="CHEBI:83421"/>
        <dbReference type="ChEBI" id="CHEBI:456216"/>
        <dbReference type="EC" id="2.7.11.1"/>
    </reaction>
</comment>
<keyword evidence="4" id="KW-0808">Transferase</keyword>
<dbReference type="Pfam" id="PF07714">
    <property type="entry name" value="PK_Tyr_Ser-Thr"/>
    <property type="match status" value="1"/>
</dbReference>
<dbReference type="PANTHER" id="PTHR43671:SF98">
    <property type="entry name" value="SERINE_THREONINE-PROTEIN KINASE NEK11"/>
    <property type="match status" value="1"/>
</dbReference>
<evidence type="ECO:0000256" key="1">
    <source>
        <dbReference type="ARBA" id="ARBA00010886"/>
    </source>
</evidence>
<evidence type="ECO:0000313" key="14">
    <source>
        <dbReference type="Proteomes" id="UP000284375"/>
    </source>
</evidence>
<keyword evidence="7 10" id="KW-0067">ATP-binding</keyword>
<evidence type="ECO:0000256" key="5">
    <source>
        <dbReference type="ARBA" id="ARBA00022741"/>
    </source>
</evidence>
<comment type="catalytic activity">
    <reaction evidence="8">
        <text>L-threonyl-[protein] + ATP = O-phospho-L-threonyl-[protein] + ADP + H(+)</text>
        <dbReference type="Rhea" id="RHEA:46608"/>
        <dbReference type="Rhea" id="RHEA-COMP:11060"/>
        <dbReference type="Rhea" id="RHEA-COMP:11605"/>
        <dbReference type="ChEBI" id="CHEBI:15378"/>
        <dbReference type="ChEBI" id="CHEBI:30013"/>
        <dbReference type="ChEBI" id="CHEBI:30616"/>
        <dbReference type="ChEBI" id="CHEBI:61977"/>
        <dbReference type="ChEBI" id="CHEBI:456216"/>
        <dbReference type="EC" id="2.7.11.1"/>
    </reaction>
</comment>
<proteinExistence type="inferred from homology"/>
<dbReference type="Gene3D" id="1.10.510.10">
    <property type="entry name" value="Transferase(Phosphotransferase) domain 1"/>
    <property type="match status" value="1"/>
</dbReference>
<keyword evidence="5 10" id="KW-0547">Nucleotide-binding</keyword>
<sequence length="605" mass="67474">MAHARFDAPVDGTHPAGQHTYADRRAGNLGCRLDPTYLQEFRHVQAVSNNFFAYHRLGLSLLPEKPWEDPNRPPPGTMAPACNPAAAGDFWDGQYTLDPLGAVERQVRGRWWFGNLAGRAARRSDDRANAAARATRRYLRAQGCDISLLEVLGFGGNGVATLFEVDPGRGRARKKVVVKSTLRSGENMRDERAHNRSLKRARHIIQMLSWTRELMDTDGASDDARDRWAQIDGNEELLTLEYMRNGDVWGFLKKVAGAGERVPNKILWKIFFCLIRACISMKHPPRLRVGPNRGQFFWESSVGPGLNEAVPYLPDGSIPPSLDLVHFDLDTKNILIGDFDNSEHQTAPVFKVSDFGLAKTILHPIFDTPKPAWRKRKSGKVQYLLPEQFHKEWEYIDILPRLEQPQPLVAGQYGAWSNIYAIALCMHMLITQAGPPYPPAAFGPMNYPVGDSLLARPTVFTDYWGRRVEPFYTHGYHLEAEQGLDPELKCLLMRCLADLPADRPTLGELEAWIWAKEGVPTWNAPNDGTRAWCERIFRDAPNAPSSAAEAHPSLATTQPSTPPAPPEVAWDGKDPSGSRAPYSSSSDGDDDGGVALFSGQRLGRR</sequence>
<dbReference type="GO" id="GO:0005524">
    <property type="term" value="F:ATP binding"/>
    <property type="evidence" value="ECO:0007669"/>
    <property type="project" value="UniProtKB-UniRule"/>
</dbReference>
<evidence type="ECO:0000313" key="13">
    <source>
        <dbReference type="EMBL" id="ROV90971.1"/>
    </source>
</evidence>
<evidence type="ECO:0000256" key="2">
    <source>
        <dbReference type="ARBA" id="ARBA00012513"/>
    </source>
</evidence>
<keyword evidence="14" id="KW-1185">Reference proteome</keyword>
<dbReference type="EC" id="2.7.11.1" evidence="2"/>
<evidence type="ECO:0000256" key="7">
    <source>
        <dbReference type="ARBA" id="ARBA00022840"/>
    </source>
</evidence>
<comment type="caution">
    <text evidence="13">The sequence shown here is derived from an EMBL/GenBank/DDBJ whole genome shotgun (WGS) entry which is preliminary data.</text>
</comment>
<keyword evidence="3" id="KW-0723">Serine/threonine-protein kinase</keyword>
<evidence type="ECO:0000256" key="6">
    <source>
        <dbReference type="ARBA" id="ARBA00022777"/>
    </source>
</evidence>
<dbReference type="Proteomes" id="UP000284375">
    <property type="component" value="Unassembled WGS sequence"/>
</dbReference>
<feature type="region of interest" description="Disordered" evidence="11">
    <location>
        <begin position="1"/>
        <end position="21"/>
    </location>
</feature>
<dbReference type="STRING" id="252740.A0A423VIZ3"/>
<evidence type="ECO:0000256" key="11">
    <source>
        <dbReference type="SAM" id="MobiDB-lite"/>
    </source>
</evidence>
<dbReference type="SUPFAM" id="SSF56112">
    <property type="entry name" value="Protein kinase-like (PK-like)"/>
    <property type="match status" value="1"/>
</dbReference>
<dbReference type="EMBL" id="LJZO01000046">
    <property type="protein sequence ID" value="ROV90971.1"/>
    <property type="molecule type" value="Genomic_DNA"/>
</dbReference>
<dbReference type="PROSITE" id="PS00107">
    <property type="entry name" value="PROTEIN_KINASE_ATP"/>
    <property type="match status" value="1"/>
</dbReference>
<dbReference type="InterPro" id="IPR000719">
    <property type="entry name" value="Prot_kinase_dom"/>
</dbReference>
<dbReference type="GO" id="GO:0004674">
    <property type="term" value="F:protein serine/threonine kinase activity"/>
    <property type="evidence" value="ECO:0007669"/>
    <property type="project" value="UniProtKB-KW"/>
</dbReference>
<dbReference type="InterPro" id="IPR001245">
    <property type="entry name" value="Ser-Thr/Tyr_kinase_cat_dom"/>
</dbReference>
<evidence type="ECO:0000256" key="4">
    <source>
        <dbReference type="ARBA" id="ARBA00022679"/>
    </source>
</evidence>
<evidence type="ECO:0000259" key="12">
    <source>
        <dbReference type="PROSITE" id="PS50011"/>
    </source>
</evidence>
<accession>A0A423VIZ3</accession>
<evidence type="ECO:0000256" key="8">
    <source>
        <dbReference type="ARBA" id="ARBA00047899"/>
    </source>
</evidence>
<dbReference type="OrthoDB" id="4062651at2759"/>
<feature type="compositionally biased region" description="Low complexity" evidence="11">
    <location>
        <begin position="577"/>
        <end position="586"/>
    </location>
</feature>
<dbReference type="InterPro" id="IPR050660">
    <property type="entry name" value="NEK_Ser/Thr_kinase"/>
</dbReference>
<dbReference type="PROSITE" id="PS50011">
    <property type="entry name" value="PROTEIN_KINASE_DOM"/>
    <property type="match status" value="1"/>
</dbReference>
<name>A0A423VIZ3_CYTCH</name>
<reference evidence="13 14" key="1">
    <citation type="submission" date="2015-09" db="EMBL/GenBank/DDBJ databases">
        <title>Host preference determinants of Valsa canker pathogens revealed by comparative genomics.</title>
        <authorList>
            <person name="Yin Z."/>
            <person name="Huang L."/>
        </authorList>
    </citation>
    <scope>NUCLEOTIDE SEQUENCE [LARGE SCALE GENOMIC DNA]</scope>
    <source>
        <strain evidence="13 14">YSFL</strain>
    </source>
</reference>
<evidence type="ECO:0000256" key="9">
    <source>
        <dbReference type="ARBA" id="ARBA00048679"/>
    </source>
</evidence>
<gene>
    <name evidence="13" type="ORF">VSDG_07714</name>
</gene>
<dbReference type="SMART" id="SM00220">
    <property type="entry name" value="S_TKc"/>
    <property type="match status" value="1"/>
</dbReference>
<keyword evidence="6" id="KW-0418">Kinase</keyword>
<protein>
    <recommendedName>
        <fullName evidence="2">non-specific serine/threonine protein kinase</fullName>
        <ecNumber evidence="2">2.7.11.1</ecNumber>
    </recommendedName>
</protein>
<organism evidence="13 14">
    <name type="scientific">Cytospora chrysosperma</name>
    <name type="common">Cytospora canker fungus</name>
    <name type="synonym">Sphaeria chrysosperma</name>
    <dbReference type="NCBI Taxonomy" id="252740"/>
    <lineage>
        <taxon>Eukaryota</taxon>
        <taxon>Fungi</taxon>
        <taxon>Dikarya</taxon>
        <taxon>Ascomycota</taxon>
        <taxon>Pezizomycotina</taxon>
        <taxon>Sordariomycetes</taxon>
        <taxon>Sordariomycetidae</taxon>
        <taxon>Diaporthales</taxon>
        <taxon>Cytosporaceae</taxon>
        <taxon>Cytospora</taxon>
    </lineage>
</organism>
<comment type="similarity">
    <text evidence="1">Belongs to the protein kinase superfamily. NEK Ser/Thr protein kinase family. NIMA subfamily.</text>
</comment>